<dbReference type="EMBL" id="HACG01012955">
    <property type="protein sequence ID" value="CEK59820.1"/>
    <property type="molecule type" value="Transcribed_RNA"/>
</dbReference>
<feature type="compositionally biased region" description="Basic residues" evidence="1">
    <location>
        <begin position="40"/>
        <end position="50"/>
    </location>
</feature>
<feature type="transmembrane region" description="Helical" evidence="2">
    <location>
        <begin position="121"/>
        <end position="139"/>
    </location>
</feature>
<feature type="non-terminal residue" evidence="3">
    <location>
        <position position="1"/>
    </location>
</feature>
<feature type="region of interest" description="Disordered" evidence="1">
    <location>
        <begin position="25"/>
        <end position="50"/>
    </location>
</feature>
<protein>
    <submittedName>
        <fullName evidence="3">Uncharacterized protein</fullName>
    </submittedName>
</protein>
<evidence type="ECO:0000256" key="2">
    <source>
        <dbReference type="SAM" id="Phobius"/>
    </source>
</evidence>
<sequence>NMSELSEFDIKASDIVNNSANVTKDEEGIAGLTQSERSGTRRRVSSRYKNGRQQVSIGDLKLSDAVPRHGALMHKLSNKFDTDKVHNSAKDNKGADSSMGLDANENSFKKKRRIPTSSATPSVQIVILVIGAVLGCVLLT</sequence>
<keyword evidence="2" id="KW-0812">Transmembrane</keyword>
<accession>A0A0B6YWG4</accession>
<organism evidence="3">
    <name type="scientific">Arion vulgaris</name>
    <dbReference type="NCBI Taxonomy" id="1028688"/>
    <lineage>
        <taxon>Eukaryota</taxon>
        <taxon>Metazoa</taxon>
        <taxon>Spiralia</taxon>
        <taxon>Lophotrochozoa</taxon>
        <taxon>Mollusca</taxon>
        <taxon>Gastropoda</taxon>
        <taxon>Heterobranchia</taxon>
        <taxon>Euthyneura</taxon>
        <taxon>Panpulmonata</taxon>
        <taxon>Eupulmonata</taxon>
        <taxon>Stylommatophora</taxon>
        <taxon>Helicina</taxon>
        <taxon>Arionoidea</taxon>
        <taxon>Arionidae</taxon>
        <taxon>Arion</taxon>
    </lineage>
</organism>
<evidence type="ECO:0000313" key="3">
    <source>
        <dbReference type="EMBL" id="CEK59820.1"/>
    </source>
</evidence>
<name>A0A0B6YWG4_9EUPU</name>
<dbReference type="AlphaFoldDB" id="A0A0B6YWG4"/>
<keyword evidence="2" id="KW-0472">Membrane</keyword>
<keyword evidence="2" id="KW-1133">Transmembrane helix</keyword>
<feature type="region of interest" description="Disordered" evidence="1">
    <location>
        <begin position="75"/>
        <end position="114"/>
    </location>
</feature>
<evidence type="ECO:0000256" key="1">
    <source>
        <dbReference type="SAM" id="MobiDB-lite"/>
    </source>
</evidence>
<reference evidence="3" key="1">
    <citation type="submission" date="2014-12" db="EMBL/GenBank/DDBJ databases">
        <title>Insight into the proteome of Arion vulgaris.</title>
        <authorList>
            <person name="Aradska J."/>
            <person name="Bulat T."/>
            <person name="Smidak R."/>
            <person name="Sarate P."/>
            <person name="Gangsoo J."/>
            <person name="Sialana F."/>
            <person name="Bilban M."/>
            <person name="Lubec G."/>
        </authorList>
    </citation>
    <scope>NUCLEOTIDE SEQUENCE</scope>
    <source>
        <tissue evidence="3">Skin</tissue>
    </source>
</reference>
<feature type="non-terminal residue" evidence="3">
    <location>
        <position position="140"/>
    </location>
</feature>
<proteinExistence type="predicted"/>
<feature type="compositionally biased region" description="Basic and acidic residues" evidence="1">
    <location>
        <begin position="78"/>
        <end position="94"/>
    </location>
</feature>
<gene>
    <name evidence="3" type="primary">ORF37518</name>
</gene>